<evidence type="ECO:0000313" key="1">
    <source>
        <dbReference type="EMBL" id="KAK4187321.1"/>
    </source>
</evidence>
<name>A0AAN6WTQ4_9PEZI</name>
<sequence>MLLCSWGFFLRSTAGSAASGKPISTQCSRPMKMIASSEIHLPSTRQNMNRQPSIAVLFIFLRSPVGALFIYL</sequence>
<evidence type="ECO:0000313" key="2">
    <source>
        <dbReference type="Proteomes" id="UP001302126"/>
    </source>
</evidence>
<reference evidence="1" key="1">
    <citation type="journal article" date="2023" name="Mol. Phylogenet. Evol.">
        <title>Genome-scale phylogeny and comparative genomics of the fungal order Sordariales.</title>
        <authorList>
            <person name="Hensen N."/>
            <person name="Bonometti L."/>
            <person name="Westerberg I."/>
            <person name="Brannstrom I.O."/>
            <person name="Guillou S."/>
            <person name="Cros-Aarteil S."/>
            <person name="Calhoun S."/>
            <person name="Haridas S."/>
            <person name="Kuo A."/>
            <person name="Mondo S."/>
            <person name="Pangilinan J."/>
            <person name="Riley R."/>
            <person name="LaButti K."/>
            <person name="Andreopoulos B."/>
            <person name="Lipzen A."/>
            <person name="Chen C."/>
            <person name="Yan M."/>
            <person name="Daum C."/>
            <person name="Ng V."/>
            <person name="Clum A."/>
            <person name="Steindorff A."/>
            <person name="Ohm R.A."/>
            <person name="Martin F."/>
            <person name="Silar P."/>
            <person name="Natvig D.O."/>
            <person name="Lalanne C."/>
            <person name="Gautier V."/>
            <person name="Ament-Velasquez S.L."/>
            <person name="Kruys A."/>
            <person name="Hutchinson M.I."/>
            <person name="Powell A.J."/>
            <person name="Barry K."/>
            <person name="Miller A.N."/>
            <person name="Grigoriev I.V."/>
            <person name="Debuchy R."/>
            <person name="Gladieux P."/>
            <person name="Hiltunen Thoren M."/>
            <person name="Johannesson H."/>
        </authorList>
    </citation>
    <scope>NUCLEOTIDE SEQUENCE</scope>
    <source>
        <strain evidence="1">PSN309</strain>
    </source>
</reference>
<reference evidence="1" key="2">
    <citation type="submission" date="2023-05" db="EMBL/GenBank/DDBJ databases">
        <authorList>
            <consortium name="Lawrence Berkeley National Laboratory"/>
            <person name="Steindorff A."/>
            <person name="Hensen N."/>
            <person name="Bonometti L."/>
            <person name="Westerberg I."/>
            <person name="Brannstrom I.O."/>
            <person name="Guillou S."/>
            <person name="Cros-Aarteil S."/>
            <person name="Calhoun S."/>
            <person name="Haridas S."/>
            <person name="Kuo A."/>
            <person name="Mondo S."/>
            <person name="Pangilinan J."/>
            <person name="Riley R."/>
            <person name="Labutti K."/>
            <person name="Andreopoulos B."/>
            <person name="Lipzen A."/>
            <person name="Chen C."/>
            <person name="Yanf M."/>
            <person name="Daum C."/>
            <person name="Ng V."/>
            <person name="Clum A."/>
            <person name="Ohm R."/>
            <person name="Martin F."/>
            <person name="Silar P."/>
            <person name="Natvig D."/>
            <person name="Lalanne C."/>
            <person name="Gautier V."/>
            <person name="Ament-Velasquez S.L."/>
            <person name="Kruys A."/>
            <person name="Hutchinson M.I."/>
            <person name="Powell A.J."/>
            <person name="Barry K."/>
            <person name="Miller A.N."/>
            <person name="Grigoriev I.V."/>
            <person name="Debuchy R."/>
            <person name="Gladieux P."/>
            <person name="Thoren M.H."/>
            <person name="Johannesson H."/>
        </authorList>
    </citation>
    <scope>NUCLEOTIDE SEQUENCE</scope>
    <source>
        <strain evidence="1">PSN309</strain>
    </source>
</reference>
<keyword evidence="2" id="KW-1185">Reference proteome</keyword>
<dbReference type="EMBL" id="MU864405">
    <property type="protein sequence ID" value="KAK4187321.1"/>
    <property type="molecule type" value="Genomic_DNA"/>
</dbReference>
<gene>
    <name evidence="1" type="ORF">QBC35DRAFT_499071</name>
</gene>
<dbReference type="Proteomes" id="UP001302126">
    <property type="component" value="Unassembled WGS sequence"/>
</dbReference>
<accession>A0AAN6WTQ4</accession>
<dbReference type="AlphaFoldDB" id="A0AAN6WTQ4"/>
<protein>
    <submittedName>
        <fullName evidence="1">Uncharacterized protein</fullName>
    </submittedName>
</protein>
<proteinExistence type="predicted"/>
<organism evidence="1 2">
    <name type="scientific">Podospora australis</name>
    <dbReference type="NCBI Taxonomy" id="1536484"/>
    <lineage>
        <taxon>Eukaryota</taxon>
        <taxon>Fungi</taxon>
        <taxon>Dikarya</taxon>
        <taxon>Ascomycota</taxon>
        <taxon>Pezizomycotina</taxon>
        <taxon>Sordariomycetes</taxon>
        <taxon>Sordariomycetidae</taxon>
        <taxon>Sordariales</taxon>
        <taxon>Podosporaceae</taxon>
        <taxon>Podospora</taxon>
    </lineage>
</organism>
<comment type="caution">
    <text evidence="1">The sequence shown here is derived from an EMBL/GenBank/DDBJ whole genome shotgun (WGS) entry which is preliminary data.</text>
</comment>